<dbReference type="InterPro" id="IPR001138">
    <property type="entry name" value="Zn2Cys6_DnaBD"/>
</dbReference>
<evidence type="ECO:0000256" key="6">
    <source>
        <dbReference type="PROSITE-ProRule" id="PRU00042"/>
    </source>
</evidence>
<dbReference type="InterPro" id="IPR013087">
    <property type="entry name" value="Znf_C2H2_type"/>
</dbReference>
<dbReference type="PANTHER" id="PTHR47660:SF3">
    <property type="entry name" value="FINGER DOMAIN PROTEIN, PUTATIVE (AFU_ORTHOLOGUE AFUA_4G03310)-RELATED"/>
    <property type="match status" value="1"/>
</dbReference>
<evidence type="ECO:0000256" key="1">
    <source>
        <dbReference type="ARBA" id="ARBA00022723"/>
    </source>
</evidence>
<evidence type="ECO:0008006" key="11">
    <source>
        <dbReference type="Google" id="ProtNLM"/>
    </source>
</evidence>
<keyword evidence="3" id="KW-0805">Transcription regulation</keyword>
<dbReference type="SMART" id="SM00066">
    <property type="entry name" value="GAL4"/>
    <property type="match status" value="1"/>
</dbReference>
<dbReference type="CDD" id="cd00067">
    <property type="entry name" value="GAL4"/>
    <property type="match status" value="1"/>
</dbReference>
<evidence type="ECO:0000256" key="4">
    <source>
        <dbReference type="ARBA" id="ARBA00023163"/>
    </source>
</evidence>
<evidence type="ECO:0000313" key="10">
    <source>
        <dbReference type="Proteomes" id="UP000799770"/>
    </source>
</evidence>
<keyword evidence="5" id="KW-0539">Nucleus</keyword>
<evidence type="ECO:0000313" key="9">
    <source>
        <dbReference type="EMBL" id="KAF2122558.1"/>
    </source>
</evidence>
<dbReference type="GO" id="GO:0008270">
    <property type="term" value="F:zinc ion binding"/>
    <property type="evidence" value="ECO:0007669"/>
    <property type="project" value="UniProtKB-KW"/>
</dbReference>
<feature type="domain" description="C2H2-type" evidence="8">
    <location>
        <begin position="21"/>
        <end position="51"/>
    </location>
</feature>
<dbReference type="PROSITE" id="PS50157">
    <property type="entry name" value="ZINC_FINGER_C2H2_2"/>
    <property type="match status" value="1"/>
</dbReference>
<dbReference type="OrthoDB" id="5423818at2759"/>
<dbReference type="InterPro" id="IPR036864">
    <property type="entry name" value="Zn2-C6_fun-type_DNA-bd_sf"/>
</dbReference>
<dbReference type="EMBL" id="ML977310">
    <property type="protein sequence ID" value="KAF2122558.1"/>
    <property type="molecule type" value="Genomic_DNA"/>
</dbReference>
<feature type="domain" description="Zn(2)-C6 fungal-type" evidence="7">
    <location>
        <begin position="53"/>
        <end position="82"/>
    </location>
</feature>
<organism evidence="9 10">
    <name type="scientific">Lophiotrema nucula</name>
    <dbReference type="NCBI Taxonomy" id="690887"/>
    <lineage>
        <taxon>Eukaryota</taxon>
        <taxon>Fungi</taxon>
        <taxon>Dikarya</taxon>
        <taxon>Ascomycota</taxon>
        <taxon>Pezizomycotina</taxon>
        <taxon>Dothideomycetes</taxon>
        <taxon>Pleosporomycetidae</taxon>
        <taxon>Pleosporales</taxon>
        <taxon>Lophiotremataceae</taxon>
        <taxon>Lophiotrema</taxon>
    </lineage>
</organism>
<evidence type="ECO:0000256" key="3">
    <source>
        <dbReference type="ARBA" id="ARBA00023015"/>
    </source>
</evidence>
<dbReference type="Pfam" id="PF00172">
    <property type="entry name" value="Zn_clus"/>
    <property type="match status" value="1"/>
</dbReference>
<dbReference type="AlphaFoldDB" id="A0A6A5ZW10"/>
<proteinExistence type="predicted"/>
<keyword evidence="4" id="KW-0804">Transcription</keyword>
<keyword evidence="6" id="KW-0863">Zinc-finger</keyword>
<evidence type="ECO:0000256" key="2">
    <source>
        <dbReference type="ARBA" id="ARBA00022833"/>
    </source>
</evidence>
<keyword evidence="1" id="KW-0479">Metal-binding</keyword>
<name>A0A6A5ZW10_9PLEO</name>
<sequence length="395" mass="44959">MEEETSLSNAATSSLPLTNIYLCHLCDKPYVSESSRQRHLRYCGSRVRKRPRSCRACNAAKTKCSFDTPCSRCMKKGIECSYVVSPKEGSRALPTTSRSDEVVMSLADVASVDREPVDNDIFVQSFEINGSLQADLSMQPFIFDEPFNIDGFTVLQDYITNPPPCLPDNSLAHLSKLDQKAPSWCTWSRGGVSTLLVMSDTSIVERDSEMNMFAMIKTYKPHAQHNANLIIQALRALPTMMLRRNTFPWFIHSHAHLLSNPPKTSLPEALSTCMSISHMFASRMPETRPFLWCTIRAEYRRFINEMYNMSQYELLAAIQACMVYLIMCIVDQSPESEQNSLELLMAIHNLYVLFKEVGTGWTRLSELSHPSSNWEEWIFAESQRRPTDLRISGFS</sequence>
<evidence type="ECO:0000259" key="7">
    <source>
        <dbReference type="PROSITE" id="PS50048"/>
    </source>
</evidence>
<dbReference type="PANTHER" id="PTHR47660">
    <property type="entry name" value="TRANSCRIPTION FACTOR WITH C2H2 AND ZN(2)-CYS(6) DNA BINDING DOMAIN (EUROFUNG)-RELATED-RELATED"/>
    <property type="match status" value="1"/>
</dbReference>
<dbReference type="Proteomes" id="UP000799770">
    <property type="component" value="Unassembled WGS sequence"/>
</dbReference>
<accession>A0A6A5ZW10</accession>
<protein>
    <recommendedName>
        <fullName evidence="11">Zn(2)-C6 fungal-type domain-containing protein</fullName>
    </recommendedName>
</protein>
<keyword evidence="10" id="KW-1185">Reference proteome</keyword>
<dbReference type="SUPFAM" id="SSF57701">
    <property type="entry name" value="Zn2/Cys6 DNA-binding domain"/>
    <property type="match status" value="1"/>
</dbReference>
<evidence type="ECO:0000256" key="5">
    <source>
        <dbReference type="ARBA" id="ARBA00023242"/>
    </source>
</evidence>
<dbReference type="GO" id="GO:0000981">
    <property type="term" value="F:DNA-binding transcription factor activity, RNA polymerase II-specific"/>
    <property type="evidence" value="ECO:0007669"/>
    <property type="project" value="InterPro"/>
</dbReference>
<dbReference type="PROSITE" id="PS50048">
    <property type="entry name" value="ZN2_CY6_FUNGAL_2"/>
    <property type="match status" value="1"/>
</dbReference>
<dbReference type="Gene3D" id="4.10.240.10">
    <property type="entry name" value="Zn(2)-C6 fungal-type DNA-binding domain"/>
    <property type="match status" value="1"/>
</dbReference>
<keyword evidence="2" id="KW-0862">Zinc</keyword>
<evidence type="ECO:0000259" key="8">
    <source>
        <dbReference type="PROSITE" id="PS50157"/>
    </source>
</evidence>
<gene>
    <name evidence="9" type="ORF">BDV96DRAFT_2257</name>
</gene>
<reference evidence="9" key="1">
    <citation type="journal article" date="2020" name="Stud. Mycol.">
        <title>101 Dothideomycetes genomes: a test case for predicting lifestyles and emergence of pathogens.</title>
        <authorList>
            <person name="Haridas S."/>
            <person name="Albert R."/>
            <person name="Binder M."/>
            <person name="Bloem J."/>
            <person name="Labutti K."/>
            <person name="Salamov A."/>
            <person name="Andreopoulos B."/>
            <person name="Baker S."/>
            <person name="Barry K."/>
            <person name="Bills G."/>
            <person name="Bluhm B."/>
            <person name="Cannon C."/>
            <person name="Castanera R."/>
            <person name="Culley D."/>
            <person name="Daum C."/>
            <person name="Ezra D."/>
            <person name="Gonzalez J."/>
            <person name="Henrissat B."/>
            <person name="Kuo A."/>
            <person name="Liang C."/>
            <person name="Lipzen A."/>
            <person name="Lutzoni F."/>
            <person name="Magnuson J."/>
            <person name="Mondo S."/>
            <person name="Nolan M."/>
            <person name="Ohm R."/>
            <person name="Pangilinan J."/>
            <person name="Park H.-J."/>
            <person name="Ramirez L."/>
            <person name="Alfaro M."/>
            <person name="Sun H."/>
            <person name="Tritt A."/>
            <person name="Yoshinaga Y."/>
            <person name="Zwiers L.-H."/>
            <person name="Turgeon B."/>
            <person name="Goodwin S."/>
            <person name="Spatafora J."/>
            <person name="Crous P."/>
            <person name="Grigoriev I."/>
        </authorList>
    </citation>
    <scope>NUCLEOTIDE SEQUENCE</scope>
    <source>
        <strain evidence="9">CBS 627.86</strain>
    </source>
</reference>